<name>A0A127VEP9_9SPHI</name>
<sequence>MPNYIDVATLKDISIVDFLARLGHHPVRKTGKEHFYHSMLRETKKDTPSFTVWDAGNCWKDWGGANATGIFKGGIVQLGTAYWPDLSFVEVLNKIQQVCDMDTALIPEYVPPKIYPKDPEKGTYEWGLTNVRELGSNYVLTQYLHSRGLFEIAKSQQVKEVYYNRINNAENTSAYYAVGWQNEHGAWEFGNAKGFKSTIGQKGISVIQGNPDHVAVFEGYMDYLSWQLLHPNLKPTIIVLNAITMLGYALDRIKNFHTVDVYFDNDDPGRNCTQLLKKEIPHAVDRSYEYAGYKDYNEKLKDDLNSSKRLVESIPVETASYSTGRKR</sequence>
<protein>
    <recommendedName>
        <fullName evidence="3">Toprim domain-containing protein</fullName>
    </recommendedName>
</protein>
<dbReference type="InterPro" id="IPR036977">
    <property type="entry name" value="DNA_primase_Znf_CHC2"/>
</dbReference>
<accession>A0A127VEP9</accession>
<dbReference type="KEGG" id="pcm:AY601_2928"/>
<evidence type="ECO:0000313" key="2">
    <source>
        <dbReference type="Proteomes" id="UP000071561"/>
    </source>
</evidence>
<dbReference type="EMBL" id="CP014504">
    <property type="protein sequence ID" value="AMP99803.1"/>
    <property type="molecule type" value="Genomic_DNA"/>
</dbReference>
<dbReference type="GO" id="GO:0006260">
    <property type="term" value="P:DNA replication"/>
    <property type="evidence" value="ECO:0007669"/>
    <property type="project" value="InterPro"/>
</dbReference>
<dbReference type="GO" id="GO:0008270">
    <property type="term" value="F:zinc ion binding"/>
    <property type="evidence" value="ECO:0007669"/>
    <property type="project" value="InterPro"/>
</dbReference>
<proteinExistence type="predicted"/>
<dbReference type="AlphaFoldDB" id="A0A127VEP9"/>
<dbReference type="RefSeq" id="WP_068402287.1">
    <property type="nucleotide sequence ID" value="NZ_CP014504.1"/>
</dbReference>
<dbReference type="SUPFAM" id="SSF56731">
    <property type="entry name" value="DNA primase core"/>
    <property type="match status" value="1"/>
</dbReference>
<keyword evidence="2" id="KW-1185">Reference proteome</keyword>
<dbReference type="Gene3D" id="3.90.580.10">
    <property type="entry name" value="Zinc finger, CHC2-type domain"/>
    <property type="match status" value="1"/>
</dbReference>
<dbReference type="OrthoDB" id="8536512at2"/>
<reference evidence="1 2" key="1">
    <citation type="submission" date="2016-03" db="EMBL/GenBank/DDBJ databases">
        <title>Complete genome sequence of Pedobacter cryoconitis PAMC 27485.</title>
        <authorList>
            <person name="Lee J."/>
            <person name="Kim O.-S."/>
        </authorList>
    </citation>
    <scope>NUCLEOTIDE SEQUENCE [LARGE SCALE GENOMIC DNA]</scope>
    <source>
        <strain evidence="1 2">PAMC 27485</strain>
    </source>
</reference>
<dbReference type="SUPFAM" id="SSF57783">
    <property type="entry name" value="Zinc beta-ribbon"/>
    <property type="match status" value="1"/>
</dbReference>
<dbReference type="Gene3D" id="3.40.1360.10">
    <property type="match status" value="1"/>
</dbReference>
<dbReference type="Pfam" id="PF13155">
    <property type="entry name" value="Toprim_2"/>
    <property type="match status" value="1"/>
</dbReference>
<dbReference type="PATRIC" id="fig|188932.3.peg.3055"/>
<organism evidence="1 2">
    <name type="scientific">Pedobacter cryoconitis</name>
    <dbReference type="NCBI Taxonomy" id="188932"/>
    <lineage>
        <taxon>Bacteria</taxon>
        <taxon>Pseudomonadati</taxon>
        <taxon>Bacteroidota</taxon>
        <taxon>Sphingobacteriia</taxon>
        <taxon>Sphingobacteriales</taxon>
        <taxon>Sphingobacteriaceae</taxon>
        <taxon>Pedobacter</taxon>
    </lineage>
</organism>
<evidence type="ECO:0008006" key="3">
    <source>
        <dbReference type="Google" id="ProtNLM"/>
    </source>
</evidence>
<dbReference type="GO" id="GO:0003677">
    <property type="term" value="F:DNA binding"/>
    <property type="evidence" value="ECO:0007669"/>
    <property type="project" value="InterPro"/>
</dbReference>
<evidence type="ECO:0000313" key="1">
    <source>
        <dbReference type="EMBL" id="AMP99803.1"/>
    </source>
</evidence>
<gene>
    <name evidence="1" type="ORF">AY601_2928</name>
</gene>
<dbReference type="Proteomes" id="UP000071561">
    <property type="component" value="Chromosome"/>
</dbReference>